<name>A0ACC1QNN0_9HYPO</name>
<keyword evidence="2" id="KW-1185">Reference proteome</keyword>
<gene>
    <name evidence="1" type="ORF">NLG97_g8134</name>
</gene>
<comment type="caution">
    <text evidence="1">The sequence shown here is derived from an EMBL/GenBank/DDBJ whole genome shotgun (WGS) entry which is preliminary data.</text>
</comment>
<organism evidence="1 2">
    <name type="scientific">Lecanicillium saksenae</name>
    <dbReference type="NCBI Taxonomy" id="468837"/>
    <lineage>
        <taxon>Eukaryota</taxon>
        <taxon>Fungi</taxon>
        <taxon>Dikarya</taxon>
        <taxon>Ascomycota</taxon>
        <taxon>Pezizomycotina</taxon>
        <taxon>Sordariomycetes</taxon>
        <taxon>Hypocreomycetidae</taxon>
        <taxon>Hypocreales</taxon>
        <taxon>Cordycipitaceae</taxon>
        <taxon>Lecanicillium</taxon>
    </lineage>
</organism>
<proteinExistence type="predicted"/>
<accession>A0ACC1QNN0</accession>
<dbReference type="EMBL" id="JANAKD010001368">
    <property type="protein sequence ID" value="KAJ3480177.1"/>
    <property type="molecule type" value="Genomic_DNA"/>
</dbReference>
<evidence type="ECO:0000313" key="1">
    <source>
        <dbReference type="EMBL" id="KAJ3480177.1"/>
    </source>
</evidence>
<sequence>MTGAALLGGHGKKHKVTVVGSGNWGSTISKIVAENAKLYKDLFEPEVQMWVFEEDVVIPSDSKHAATAGGEPQKLTHIINKYHENVKYLPGITLPSNLIANPSIHDAVKDSTILIFNLPHQFIHNLHQGRQCVRRRRQPVQRVDRRGPRHLRRRPVRRQHCQRDCRRKVVRDHHRLRSPDHG</sequence>
<evidence type="ECO:0000313" key="2">
    <source>
        <dbReference type="Proteomes" id="UP001148737"/>
    </source>
</evidence>
<protein>
    <submittedName>
        <fullName evidence="1">Uncharacterized protein</fullName>
    </submittedName>
</protein>
<reference evidence="1" key="1">
    <citation type="submission" date="2022-07" db="EMBL/GenBank/DDBJ databases">
        <title>Genome Sequence of Lecanicillium saksenae.</title>
        <authorList>
            <person name="Buettner E."/>
        </authorList>
    </citation>
    <scope>NUCLEOTIDE SEQUENCE</scope>
    <source>
        <strain evidence="1">VT-O1</strain>
    </source>
</reference>
<dbReference type="Proteomes" id="UP001148737">
    <property type="component" value="Unassembled WGS sequence"/>
</dbReference>